<gene>
    <name evidence="3" type="ORF">BaOVIS_017920</name>
</gene>
<dbReference type="GO" id="GO:0005743">
    <property type="term" value="C:mitochondrial inner membrane"/>
    <property type="evidence" value="ECO:0007669"/>
    <property type="project" value="UniProtKB-SubCell"/>
</dbReference>
<dbReference type="Gene3D" id="1.10.287.810">
    <property type="entry name" value="Mitochondrial import inner membrane translocase subunit tim13 like domains"/>
    <property type="match status" value="1"/>
</dbReference>
<keyword evidence="1" id="KW-0653">Protein transport</keyword>
<dbReference type="InterPro" id="IPR035427">
    <property type="entry name" value="Tim10-like_dom_sf"/>
</dbReference>
<keyword evidence="1" id="KW-0999">Mitochondrion inner membrane</keyword>
<dbReference type="SUPFAM" id="SSF144122">
    <property type="entry name" value="Tim10-like"/>
    <property type="match status" value="1"/>
</dbReference>
<evidence type="ECO:0000313" key="4">
    <source>
        <dbReference type="Proteomes" id="UP001057455"/>
    </source>
</evidence>
<dbReference type="InterPro" id="IPR004217">
    <property type="entry name" value="Tim10-like"/>
</dbReference>
<keyword evidence="4" id="KW-1185">Reference proteome</keyword>
<proteinExistence type="inferred from homology"/>
<accession>A0A9W5WUY5</accession>
<evidence type="ECO:0000256" key="1">
    <source>
        <dbReference type="RuleBase" id="RU367043"/>
    </source>
</evidence>
<keyword evidence="1" id="KW-0496">Mitochondrion</keyword>
<comment type="domain">
    <text evidence="1">The twin CX3C motif contains 4 conserved Cys residues that form 2 disulfide bonds in the mitochondrial intermembrane space.</text>
</comment>
<feature type="domain" description="Tim10-like" evidence="2">
    <location>
        <begin position="21"/>
        <end position="59"/>
    </location>
</feature>
<comment type="similarity">
    <text evidence="1">Belongs to the small Tim family.</text>
</comment>
<reference evidence="3" key="1">
    <citation type="submission" date="2019-12" db="EMBL/GenBank/DDBJ databases">
        <title>Genome sequence of Babesia ovis.</title>
        <authorList>
            <person name="Yamagishi J."/>
            <person name="Sevinc F."/>
            <person name="Xuan X."/>
        </authorList>
    </citation>
    <scope>NUCLEOTIDE SEQUENCE</scope>
    <source>
        <strain evidence="3">Selcuk</strain>
    </source>
</reference>
<comment type="subcellular location">
    <subcellularLocation>
        <location evidence="1">Mitochondrion inner membrane</location>
        <topology evidence="1">Peripheral membrane protein</topology>
        <orientation evidence="1">Intermembrane side</orientation>
    </subcellularLocation>
</comment>
<dbReference type="GO" id="GO:0015031">
    <property type="term" value="P:protein transport"/>
    <property type="evidence" value="ECO:0007669"/>
    <property type="project" value="UniProtKB-KW"/>
</dbReference>
<keyword evidence="1" id="KW-1015">Disulfide bond</keyword>
<comment type="subunit">
    <text evidence="1">Heterohexamer.</text>
</comment>
<name>A0A9W5WUY5_BABOV</name>
<keyword evidence="1" id="KW-0813">Transport</keyword>
<organism evidence="3 4">
    <name type="scientific">Babesia ovis</name>
    <dbReference type="NCBI Taxonomy" id="5869"/>
    <lineage>
        <taxon>Eukaryota</taxon>
        <taxon>Sar</taxon>
        <taxon>Alveolata</taxon>
        <taxon>Apicomplexa</taxon>
        <taxon>Aconoidasida</taxon>
        <taxon>Piroplasmida</taxon>
        <taxon>Babesiidae</taxon>
        <taxon>Babesia</taxon>
    </lineage>
</organism>
<dbReference type="EMBL" id="BLIY01000016">
    <property type="protein sequence ID" value="GFE54388.1"/>
    <property type="molecule type" value="Genomic_DNA"/>
</dbReference>
<dbReference type="Proteomes" id="UP001057455">
    <property type="component" value="Unassembled WGS sequence"/>
</dbReference>
<comment type="caution">
    <text evidence="3">The sequence shown here is derived from an EMBL/GenBank/DDBJ whole genome shotgun (WGS) entry which is preliminary data.</text>
</comment>
<keyword evidence="1" id="KW-0811">Translocation</keyword>
<dbReference type="OrthoDB" id="7813104at2759"/>
<sequence>MVQDSSFGSADMNTALNLLVLSMLNDVKKVCFGKCFGTKFGEVMNKSEQICLAKCMDRMYVSLFVFITVIRYEAHTILSQAAAEAAKNIGKSP</sequence>
<comment type="function">
    <text evidence="1">Mitochondrial intermembrane chaperone that participates in the import and insertion of some multi-pass transmembrane proteins into the mitochondrial inner membrane. Also required for the transfer of beta-barrel precursors from the TOM complex to the sorting and assembly machinery (SAM complex) of the outer membrane. Acts as a chaperone-like protein that protects the hydrophobic precursors from aggregation and guide them through the mitochondrial intermembrane space.</text>
</comment>
<keyword evidence="1" id="KW-0143">Chaperone</keyword>
<dbReference type="Pfam" id="PF02953">
    <property type="entry name" value="zf-Tim10_DDP"/>
    <property type="match status" value="1"/>
</dbReference>
<dbReference type="AlphaFoldDB" id="A0A9W5WUY5"/>
<evidence type="ECO:0000313" key="3">
    <source>
        <dbReference type="EMBL" id="GFE54388.1"/>
    </source>
</evidence>
<evidence type="ECO:0000259" key="2">
    <source>
        <dbReference type="Pfam" id="PF02953"/>
    </source>
</evidence>
<keyword evidence="1" id="KW-0472">Membrane</keyword>
<protein>
    <recommendedName>
        <fullName evidence="1">Mitochondrial import inner membrane translocase subunit</fullName>
    </recommendedName>
</protein>